<organism evidence="8 9">
    <name type="scientific">Parthenolecanium corni</name>
    <dbReference type="NCBI Taxonomy" id="536013"/>
    <lineage>
        <taxon>Eukaryota</taxon>
        <taxon>Metazoa</taxon>
        <taxon>Ecdysozoa</taxon>
        <taxon>Arthropoda</taxon>
        <taxon>Hexapoda</taxon>
        <taxon>Insecta</taxon>
        <taxon>Pterygota</taxon>
        <taxon>Neoptera</taxon>
        <taxon>Paraneoptera</taxon>
        <taxon>Hemiptera</taxon>
        <taxon>Sternorrhyncha</taxon>
        <taxon>Coccoidea</taxon>
        <taxon>Coccidae</taxon>
        <taxon>Parthenolecanium</taxon>
    </lineage>
</organism>
<keyword evidence="9" id="KW-1185">Reference proteome</keyword>
<comment type="subcellular location">
    <subcellularLocation>
        <location evidence="1">Membrane</location>
        <topology evidence="1">Multi-pass membrane protein</topology>
    </subcellularLocation>
</comment>
<feature type="domain" description="Major facilitator superfamily associated" evidence="7">
    <location>
        <begin position="13"/>
        <end position="467"/>
    </location>
</feature>
<dbReference type="Proteomes" id="UP001367676">
    <property type="component" value="Unassembled WGS sequence"/>
</dbReference>
<feature type="transmembrane region" description="Helical" evidence="6">
    <location>
        <begin position="297"/>
        <end position="320"/>
    </location>
</feature>
<dbReference type="Gene3D" id="1.20.1250.20">
    <property type="entry name" value="MFS general substrate transporter like domains"/>
    <property type="match status" value="3"/>
</dbReference>
<keyword evidence="3 6" id="KW-0812">Transmembrane</keyword>
<evidence type="ECO:0000256" key="4">
    <source>
        <dbReference type="ARBA" id="ARBA00022989"/>
    </source>
</evidence>
<feature type="transmembrane region" description="Helical" evidence="6">
    <location>
        <begin position="259"/>
        <end position="276"/>
    </location>
</feature>
<dbReference type="PANTHER" id="PTHR16172">
    <property type="entry name" value="MAJOR FACILITATOR SUPERFAMILY DOMAIN-CONTAINING PROTEIN 6-LIKE"/>
    <property type="match status" value="1"/>
</dbReference>
<dbReference type="AlphaFoldDB" id="A0AAN9TUH4"/>
<dbReference type="Pfam" id="PF12832">
    <property type="entry name" value="MFS_1_like"/>
    <property type="match status" value="1"/>
</dbReference>
<feature type="transmembrane region" description="Helical" evidence="6">
    <location>
        <begin position="75"/>
        <end position="94"/>
    </location>
</feature>
<feature type="transmembrane region" description="Helical" evidence="6">
    <location>
        <begin position="440"/>
        <end position="460"/>
    </location>
</feature>
<evidence type="ECO:0000256" key="2">
    <source>
        <dbReference type="ARBA" id="ARBA00005241"/>
    </source>
</evidence>
<comment type="similarity">
    <text evidence="2">Belongs to the major facilitator superfamily. MFSD6 family.</text>
</comment>
<name>A0AAN9TUH4_9HEMI</name>
<evidence type="ECO:0000313" key="9">
    <source>
        <dbReference type="Proteomes" id="UP001367676"/>
    </source>
</evidence>
<dbReference type="InterPro" id="IPR036259">
    <property type="entry name" value="MFS_trans_sf"/>
</dbReference>
<feature type="transmembrane region" description="Helical" evidence="6">
    <location>
        <begin position="12"/>
        <end position="34"/>
    </location>
</feature>
<feature type="transmembrane region" description="Helical" evidence="6">
    <location>
        <begin position="188"/>
        <end position="207"/>
    </location>
</feature>
<feature type="transmembrane region" description="Helical" evidence="6">
    <location>
        <begin position="466"/>
        <end position="483"/>
    </location>
</feature>
<evidence type="ECO:0000256" key="1">
    <source>
        <dbReference type="ARBA" id="ARBA00004141"/>
    </source>
</evidence>
<evidence type="ECO:0000259" key="7">
    <source>
        <dbReference type="Pfam" id="PF12832"/>
    </source>
</evidence>
<accession>A0AAN9TUH4</accession>
<evidence type="ECO:0000256" key="5">
    <source>
        <dbReference type="ARBA" id="ARBA00023136"/>
    </source>
</evidence>
<dbReference type="SUPFAM" id="SSF103473">
    <property type="entry name" value="MFS general substrate transporter"/>
    <property type="match status" value="1"/>
</dbReference>
<dbReference type="InterPro" id="IPR024989">
    <property type="entry name" value="MFS_assoc_dom"/>
</dbReference>
<evidence type="ECO:0000256" key="6">
    <source>
        <dbReference type="SAM" id="Phobius"/>
    </source>
</evidence>
<evidence type="ECO:0000313" key="8">
    <source>
        <dbReference type="EMBL" id="KAK7584181.1"/>
    </source>
</evidence>
<sequence length="499" mass="55811">MKVFGISAKLIPIGVHFFLMYAGICPMAIFGSTIAKQFGFSTSAVGLIFFFVPLGSLFCRVILGMVADKYHLLKTIKTVCLMTCAVTVLLLSFLPKRGDASVPTTVWCGQNETTVENRQFDEAFCQSAQKAQTDVCENYVCGSAKIQKVKDGKTEIPWPRCSTDRNSTCSVICAKADDSLGSELLMPYFWFLFTLYATFGAGYYVAVTFSDTICFQLIEEKTYLYGRLRVPGSFGWGLGGFLTGILIDHFSDSEEKNYQPMFVFVITAFLVDVLWSSKLKIDKSTSEKFRMEKIYRLFSRFDVVVFALWSFLGGFFQQIIWQYSFWYLDDISTGDDRDNLKTLQGFLSLSSTVTGDVISFSTSGWLFKNWGYKNCMTIAMFLSAIRFFSYSILSRPFWAIPISSLDGIIYGLQYTLITSYCNSIAAPGTEATVQAVFNSIFDGIGTSLGGLCGGFFYSWYGGSSMFRINCLVSIVGFVLHLVTRYATTLAVKKEVEIKS</sequence>
<dbReference type="InterPro" id="IPR051717">
    <property type="entry name" value="MFS_MFSD6"/>
</dbReference>
<dbReference type="GO" id="GO:0016020">
    <property type="term" value="C:membrane"/>
    <property type="evidence" value="ECO:0007669"/>
    <property type="project" value="UniProtKB-SubCell"/>
</dbReference>
<comment type="caution">
    <text evidence="8">The sequence shown here is derived from an EMBL/GenBank/DDBJ whole genome shotgun (WGS) entry which is preliminary data.</text>
</comment>
<gene>
    <name evidence="8" type="ORF">V9T40_005144</name>
</gene>
<proteinExistence type="inferred from homology"/>
<protein>
    <recommendedName>
        <fullName evidence="7">Major facilitator superfamily associated domain-containing protein</fullName>
    </recommendedName>
</protein>
<keyword evidence="4 6" id="KW-1133">Transmembrane helix</keyword>
<keyword evidence="5 6" id="KW-0472">Membrane</keyword>
<feature type="transmembrane region" description="Helical" evidence="6">
    <location>
        <begin position="228"/>
        <end position="247"/>
    </location>
</feature>
<evidence type="ECO:0000256" key="3">
    <source>
        <dbReference type="ARBA" id="ARBA00022692"/>
    </source>
</evidence>
<reference evidence="8 9" key="1">
    <citation type="submission" date="2024-03" db="EMBL/GenBank/DDBJ databases">
        <title>Adaptation during the transition from Ophiocordyceps entomopathogen to insect associate is accompanied by gene loss and intensified selection.</title>
        <authorList>
            <person name="Ward C.M."/>
            <person name="Onetto C.A."/>
            <person name="Borneman A.R."/>
        </authorList>
    </citation>
    <scope>NUCLEOTIDE SEQUENCE [LARGE SCALE GENOMIC DNA]</scope>
    <source>
        <strain evidence="8">AWRI1</strain>
        <tissue evidence="8">Single Adult Female</tissue>
    </source>
</reference>
<feature type="transmembrane region" description="Helical" evidence="6">
    <location>
        <begin position="40"/>
        <end position="63"/>
    </location>
</feature>
<dbReference type="EMBL" id="JBBCAQ010000032">
    <property type="protein sequence ID" value="KAK7584181.1"/>
    <property type="molecule type" value="Genomic_DNA"/>
</dbReference>
<dbReference type="PANTHER" id="PTHR16172:SF37">
    <property type="entry name" value="RE36877P"/>
    <property type="match status" value="1"/>
</dbReference>